<comment type="subcellular location">
    <subcellularLocation>
        <location evidence="1 8">Cell membrane</location>
        <topology evidence="1 8">Multi-pass membrane protein</topology>
    </subcellularLocation>
</comment>
<evidence type="ECO:0000256" key="2">
    <source>
        <dbReference type="ARBA" id="ARBA00022448"/>
    </source>
</evidence>
<keyword evidence="2 8" id="KW-0813">Transport</keyword>
<evidence type="ECO:0000256" key="7">
    <source>
        <dbReference type="ARBA" id="ARBA00023136"/>
    </source>
</evidence>
<dbReference type="SUPFAM" id="SSF161098">
    <property type="entry name" value="MetI-like"/>
    <property type="match status" value="1"/>
</dbReference>
<dbReference type="PANTHER" id="PTHR30614:SF0">
    <property type="entry name" value="L-CYSTINE TRANSPORT SYSTEM PERMEASE PROTEIN TCYL"/>
    <property type="match status" value="1"/>
</dbReference>
<feature type="transmembrane region" description="Helical" evidence="8">
    <location>
        <begin position="140"/>
        <end position="161"/>
    </location>
</feature>
<protein>
    <submittedName>
        <fullName evidence="10">Polar amino acid transport system permease protein</fullName>
    </submittedName>
</protein>
<name>A0ABS4WUX4_9MICO</name>
<evidence type="ECO:0000313" key="11">
    <source>
        <dbReference type="Proteomes" id="UP000703720"/>
    </source>
</evidence>
<keyword evidence="7 8" id="KW-0472">Membrane</keyword>
<evidence type="ECO:0000313" key="10">
    <source>
        <dbReference type="EMBL" id="MBP2380005.1"/>
    </source>
</evidence>
<keyword evidence="4 8" id="KW-0812">Transmembrane</keyword>
<dbReference type="InterPro" id="IPR035906">
    <property type="entry name" value="MetI-like_sf"/>
</dbReference>
<dbReference type="RefSeq" id="WP_210098986.1">
    <property type="nucleotide sequence ID" value="NZ_BAAAIO010000002.1"/>
</dbReference>
<dbReference type="NCBIfam" id="TIGR01726">
    <property type="entry name" value="HEQRo_perm_3TM"/>
    <property type="match status" value="1"/>
</dbReference>
<evidence type="ECO:0000256" key="4">
    <source>
        <dbReference type="ARBA" id="ARBA00022692"/>
    </source>
</evidence>
<keyword evidence="5" id="KW-0029">Amino-acid transport</keyword>
<evidence type="ECO:0000256" key="1">
    <source>
        <dbReference type="ARBA" id="ARBA00004651"/>
    </source>
</evidence>
<feature type="transmembrane region" description="Helical" evidence="8">
    <location>
        <begin position="51"/>
        <end position="73"/>
    </location>
</feature>
<evidence type="ECO:0000256" key="3">
    <source>
        <dbReference type="ARBA" id="ARBA00022475"/>
    </source>
</evidence>
<dbReference type="InterPro" id="IPR043429">
    <property type="entry name" value="ArtM/GltK/GlnP/TcyL/YhdX-like"/>
</dbReference>
<organism evidence="10 11">
    <name type="scientific">Microbacterium phyllosphaerae</name>
    <dbReference type="NCBI Taxonomy" id="124798"/>
    <lineage>
        <taxon>Bacteria</taxon>
        <taxon>Bacillati</taxon>
        <taxon>Actinomycetota</taxon>
        <taxon>Actinomycetes</taxon>
        <taxon>Micrococcales</taxon>
        <taxon>Microbacteriaceae</taxon>
        <taxon>Microbacterium</taxon>
    </lineage>
</organism>
<gene>
    <name evidence="10" type="ORF">JOF42_003500</name>
</gene>
<keyword evidence="11" id="KW-1185">Reference proteome</keyword>
<dbReference type="InterPro" id="IPR000515">
    <property type="entry name" value="MetI-like"/>
</dbReference>
<evidence type="ECO:0000256" key="8">
    <source>
        <dbReference type="RuleBase" id="RU363032"/>
    </source>
</evidence>
<feature type="transmembrane region" description="Helical" evidence="8">
    <location>
        <begin position="181"/>
        <end position="205"/>
    </location>
</feature>
<dbReference type="Pfam" id="PF00528">
    <property type="entry name" value="BPD_transp_1"/>
    <property type="match status" value="1"/>
</dbReference>
<proteinExistence type="inferred from homology"/>
<dbReference type="EMBL" id="JAGIOA010000001">
    <property type="protein sequence ID" value="MBP2380005.1"/>
    <property type="molecule type" value="Genomic_DNA"/>
</dbReference>
<evidence type="ECO:0000259" key="9">
    <source>
        <dbReference type="PROSITE" id="PS50928"/>
    </source>
</evidence>
<dbReference type="CDD" id="cd06261">
    <property type="entry name" value="TM_PBP2"/>
    <property type="match status" value="1"/>
</dbReference>
<dbReference type="PANTHER" id="PTHR30614">
    <property type="entry name" value="MEMBRANE COMPONENT OF AMINO ACID ABC TRANSPORTER"/>
    <property type="match status" value="1"/>
</dbReference>
<keyword evidence="6 8" id="KW-1133">Transmembrane helix</keyword>
<sequence>MDIVDYLPTLGEGLVVSLQLTALSVVFGYALGLVFALGVTSVRPWLRWPALVVVEIGRGIPALVVLYIVYFGLPALGVLFENFVAAVLGLTFTAAAYSSEVFRAGIQSVPRGQVEASSALGLPRLTSFVRIVLPQGMRSAIPALMGLAIMSFQATSLAYSISVNELMSRAYQMSNITFEYLTVYLITGLIYAAIAVPATWLSVFVEHRLDRGAV</sequence>
<dbReference type="Proteomes" id="UP000703720">
    <property type="component" value="Unassembled WGS sequence"/>
</dbReference>
<feature type="transmembrane region" description="Helical" evidence="8">
    <location>
        <begin position="20"/>
        <end position="39"/>
    </location>
</feature>
<evidence type="ECO:0000256" key="5">
    <source>
        <dbReference type="ARBA" id="ARBA00022970"/>
    </source>
</evidence>
<feature type="transmembrane region" description="Helical" evidence="8">
    <location>
        <begin position="79"/>
        <end position="97"/>
    </location>
</feature>
<feature type="domain" description="ABC transmembrane type-1" evidence="9">
    <location>
        <begin position="14"/>
        <end position="202"/>
    </location>
</feature>
<dbReference type="InterPro" id="IPR010065">
    <property type="entry name" value="AA_ABC_transptr_permease_3TM"/>
</dbReference>
<comment type="caution">
    <text evidence="10">The sequence shown here is derived from an EMBL/GenBank/DDBJ whole genome shotgun (WGS) entry which is preliminary data.</text>
</comment>
<evidence type="ECO:0000256" key="6">
    <source>
        <dbReference type="ARBA" id="ARBA00022989"/>
    </source>
</evidence>
<accession>A0ABS4WUX4</accession>
<dbReference type="PROSITE" id="PS50928">
    <property type="entry name" value="ABC_TM1"/>
    <property type="match status" value="1"/>
</dbReference>
<keyword evidence="3" id="KW-1003">Cell membrane</keyword>
<dbReference type="Gene3D" id="1.10.3720.10">
    <property type="entry name" value="MetI-like"/>
    <property type="match status" value="1"/>
</dbReference>
<comment type="similarity">
    <text evidence="8">Belongs to the binding-protein-dependent transport system permease family.</text>
</comment>
<reference evidence="10 11" key="1">
    <citation type="submission" date="2021-03" db="EMBL/GenBank/DDBJ databases">
        <title>Sequencing the genomes of 1000 actinobacteria strains.</title>
        <authorList>
            <person name="Klenk H.-P."/>
        </authorList>
    </citation>
    <scope>NUCLEOTIDE SEQUENCE [LARGE SCALE GENOMIC DNA]</scope>
    <source>
        <strain evidence="10 11">DSM 13468</strain>
    </source>
</reference>